<evidence type="ECO:0000313" key="2">
    <source>
        <dbReference type="EMBL" id="KAH0561140.1"/>
    </source>
</evidence>
<feature type="compositionally biased region" description="Polar residues" evidence="1">
    <location>
        <begin position="76"/>
        <end position="89"/>
    </location>
</feature>
<feature type="compositionally biased region" description="Basic and acidic residues" evidence="1">
    <location>
        <begin position="91"/>
        <end position="100"/>
    </location>
</feature>
<accession>A0AAV7IHL5</accession>
<sequence>MTRNKTDEIQAIRFFYKMKKEEPKDEDPNKIETVADIHEPIDEQKGDESPEKLENTREIDETQKKSNWKPRERTSKMTQTSKQTESTQGAEAEKTGVIDVRDLDTGNNSVLEKKRACGITTSARK</sequence>
<comment type="caution">
    <text evidence="2">The sequence shown here is derived from an EMBL/GenBank/DDBJ whole genome shotgun (WGS) entry which is preliminary data.</text>
</comment>
<dbReference type="EMBL" id="JAHXZJ010000374">
    <property type="protein sequence ID" value="KAH0561140.1"/>
    <property type="molecule type" value="Genomic_DNA"/>
</dbReference>
<name>A0AAV7IHL5_COTGL</name>
<evidence type="ECO:0000256" key="1">
    <source>
        <dbReference type="SAM" id="MobiDB-lite"/>
    </source>
</evidence>
<feature type="compositionally biased region" description="Basic and acidic residues" evidence="1">
    <location>
        <begin position="19"/>
        <end position="75"/>
    </location>
</feature>
<proteinExistence type="predicted"/>
<gene>
    <name evidence="2" type="ORF">KQX54_013663</name>
</gene>
<feature type="region of interest" description="Disordered" evidence="1">
    <location>
        <begin position="19"/>
        <end position="100"/>
    </location>
</feature>
<evidence type="ECO:0000313" key="3">
    <source>
        <dbReference type="Proteomes" id="UP000826195"/>
    </source>
</evidence>
<dbReference type="Proteomes" id="UP000826195">
    <property type="component" value="Unassembled WGS sequence"/>
</dbReference>
<organism evidence="2 3">
    <name type="scientific">Cotesia glomerata</name>
    <name type="common">Lepidopteran parasitic wasp</name>
    <name type="synonym">Apanteles glomeratus</name>
    <dbReference type="NCBI Taxonomy" id="32391"/>
    <lineage>
        <taxon>Eukaryota</taxon>
        <taxon>Metazoa</taxon>
        <taxon>Ecdysozoa</taxon>
        <taxon>Arthropoda</taxon>
        <taxon>Hexapoda</taxon>
        <taxon>Insecta</taxon>
        <taxon>Pterygota</taxon>
        <taxon>Neoptera</taxon>
        <taxon>Endopterygota</taxon>
        <taxon>Hymenoptera</taxon>
        <taxon>Apocrita</taxon>
        <taxon>Ichneumonoidea</taxon>
        <taxon>Braconidae</taxon>
        <taxon>Microgastrinae</taxon>
        <taxon>Cotesia</taxon>
    </lineage>
</organism>
<protein>
    <submittedName>
        <fullName evidence="2">Uncharacterized protein</fullName>
    </submittedName>
</protein>
<keyword evidence="3" id="KW-1185">Reference proteome</keyword>
<dbReference type="AlphaFoldDB" id="A0AAV7IHL5"/>
<reference evidence="2 3" key="1">
    <citation type="journal article" date="2021" name="J. Hered.">
        <title>A chromosome-level genome assembly of the parasitoid wasp, Cotesia glomerata (Hymenoptera: Braconidae).</title>
        <authorList>
            <person name="Pinto B.J."/>
            <person name="Weis J.J."/>
            <person name="Gamble T."/>
            <person name="Ode P.J."/>
            <person name="Paul R."/>
            <person name="Zaspel J.M."/>
        </authorList>
    </citation>
    <scope>NUCLEOTIDE SEQUENCE [LARGE SCALE GENOMIC DNA]</scope>
    <source>
        <strain evidence="2">CgM1</strain>
    </source>
</reference>